<evidence type="ECO:0000313" key="3">
    <source>
        <dbReference type="Proteomes" id="UP000286974"/>
    </source>
</evidence>
<reference evidence="2 3" key="1">
    <citation type="submission" date="2017-11" db="EMBL/GenBank/DDBJ databases">
        <title>Draft Genome Sequence of Lactobacillus curieae NBRC 111893 isolated from Koso, a Japanese sugar-Vegetable Fermented Beverage.</title>
        <authorList>
            <person name="Chiou T.Y."/>
            <person name="Oshima K."/>
            <person name="Suda W."/>
            <person name="Hattori M."/>
            <person name="Takahashi T."/>
        </authorList>
    </citation>
    <scope>NUCLEOTIDE SEQUENCE [LARGE SCALE GENOMIC DNA]</scope>
    <source>
        <strain evidence="2 3">NBRC111893</strain>
    </source>
</reference>
<comment type="caution">
    <text evidence="2">The sequence shown here is derived from an EMBL/GenBank/DDBJ whole genome shotgun (WGS) entry which is preliminary data.</text>
</comment>
<accession>A0A401FPK6</accession>
<organism evidence="2 3">
    <name type="scientific">Lentilactobacillus kosonis</name>
    <dbReference type="NCBI Taxonomy" id="2810561"/>
    <lineage>
        <taxon>Bacteria</taxon>
        <taxon>Bacillati</taxon>
        <taxon>Bacillota</taxon>
        <taxon>Bacilli</taxon>
        <taxon>Lactobacillales</taxon>
        <taxon>Lactobacillaceae</taxon>
        <taxon>Lentilactobacillus</taxon>
    </lineage>
</organism>
<dbReference type="PANTHER" id="PTHR34985">
    <property type="entry name" value="SLR0554 PROTEIN"/>
    <property type="match status" value="1"/>
</dbReference>
<evidence type="ECO:0000259" key="1">
    <source>
        <dbReference type="Pfam" id="PF05272"/>
    </source>
</evidence>
<name>A0A401FPK6_9LACO</name>
<keyword evidence="3" id="KW-1185">Reference proteome</keyword>
<dbReference type="Proteomes" id="UP000286974">
    <property type="component" value="Unassembled WGS sequence"/>
</dbReference>
<evidence type="ECO:0000313" key="2">
    <source>
        <dbReference type="EMBL" id="GAY74325.1"/>
    </source>
</evidence>
<sequence>MILDRDPLLHGKIAFNEFTYEIELLSDIPSLFLEKGTIDDDYPPAILGYIEKNYHVLFKDNLLRLAMTNVARRNVFNPVLDYFEECERNWDGKIRSDDLLPDFLGVEHSAVTSLQTRIFFVGAVAKAYHPEMKFDYVLDLIGGQGAGKTTFLKRCLMIGILTNLLISKIRIIMPTCCEH</sequence>
<feature type="domain" description="Virulence-associated protein E-like" evidence="1">
    <location>
        <begin position="86"/>
        <end position="154"/>
    </location>
</feature>
<protein>
    <submittedName>
        <fullName evidence="2">DNA primase, phage associated</fullName>
    </submittedName>
</protein>
<gene>
    <name evidence="2" type="ORF">NBRC111893_2471</name>
</gene>
<dbReference type="Pfam" id="PF05272">
    <property type="entry name" value="VapE-like_dom"/>
    <property type="match status" value="1"/>
</dbReference>
<proteinExistence type="predicted"/>
<dbReference type="AlphaFoldDB" id="A0A401FPK6"/>
<dbReference type="PANTHER" id="PTHR34985:SF1">
    <property type="entry name" value="SLR0554 PROTEIN"/>
    <property type="match status" value="1"/>
</dbReference>
<dbReference type="InterPro" id="IPR007936">
    <property type="entry name" value="VapE-like_dom"/>
</dbReference>
<dbReference type="EMBL" id="BEXA01000009">
    <property type="protein sequence ID" value="GAY74325.1"/>
    <property type="molecule type" value="Genomic_DNA"/>
</dbReference>